<evidence type="ECO:0000313" key="1">
    <source>
        <dbReference type="EMBL" id="KAI9921760.1"/>
    </source>
</evidence>
<organism evidence="1 2">
    <name type="scientific">Peronosclerospora sorghi</name>
    <dbReference type="NCBI Taxonomy" id="230839"/>
    <lineage>
        <taxon>Eukaryota</taxon>
        <taxon>Sar</taxon>
        <taxon>Stramenopiles</taxon>
        <taxon>Oomycota</taxon>
        <taxon>Peronosporomycetes</taxon>
        <taxon>Peronosporales</taxon>
        <taxon>Peronosporaceae</taxon>
        <taxon>Peronosclerospora</taxon>
    </lineage>
</organism>
<proteinExistence type="predicted"/>
<reference evidence="1 2" key="1">
    <citation type="journal article" date="2022" name="bioRxiv">
        <title>The genome of the oomycete Peronosclerospora sorghi, a cosmopolitan pathogen of maize and sorghum, is inflated with dispersed pseudogenes.</title>
        <authorList>
            <person name="Fletcher K."/>
            <person name="Martin F."/>
            <person name="Isakeit T."/>
            <person name="Cavanaugh K."/>
            <person name="Magill C."/>
            <person name="Michelmore R."/>
        </authorList>
    </citation>
    <scope>NUCLEOTIDE SEQUENCE [LARGE SCALE GENOMIC DNA]</scope>
    <source>
        <strain evidence="1">P6</strain>
    </source>
</reference>
<gene>
    <name evidence="1" type="ORF">PsorP6_002284</name>
</gene>
<name>A0ACC0WS71_9STRA</name>
<dbReference type="EMBL" id="CM047580">
    <property type="protein sequence ID" value="KAI9921760.1"/>
    <property type="molecule type" value="Genomic_DNA"/>
</dbReference>
<protein>
    <submittedName>
        <fullName evidence="1">Uncharacterized protein</fullName>
    </submittedName>
</protein>
<accession>A0ACC0WS71</accession>
<comment type="caution">
    <text evidence="1">The sequence shown here is derived from an EMBL/GenBank/DDBJ whole genome shotgun (WGS) entry which is preliminary data.</text>
</comment>
<evidence type="ECO:0000313" key="2">
    <source>
        <dbReference type="Proteomes" id="UP001163321"/>
    </source>
</evidence>
<keyword evidence="2" id="KW-1185">Reference proteome</keyword>
<dbReference type="Proteomes" id="UP001163321">
    <property type="component" value="Chromosome 1"/>
</dbReference>
<sequence length="93" mass="10275">MAATMVATLIGLNQHSNYDQDQELPEPEYVQESGQMLALRFFHLVMTASRLEQPSKKFGSSPHSLLSRKSDSLRNLSLAMLPGTLPSSALSNR</sequence>